<accession>A0A0S2TD45</accession>
<organism evidence="1 2">
    <name type="scientific">Candidatus Tenderia electrophaga</name>
    <dbReference type="NCBI Taxonomy" id="1748243"/>
    <lineage>
        <taxon>Bacteria</taxon>
        <taxon>Pseudomonadati</taxon>
        <taxon>Pseudomonadota</taxon>
        <taxon>Gammaproteobacteria</taxon>
        <taxon>Candidatus Tenderiales</taxon>
        <taxon>Candidatus Tenderiaceae</taxon>
        <taxon>Candidatus Tenderia</taxon>
    </lineage>
</organism>
<reference evidence="1" key="1">
    <citation type="submission" date="2015-10" db="EMBL/GenBank/DDBJ databases">
        <title>Description of Candidatus Tenderia electrophaga gen. nov, sp. nov., an Uncultivated Electroautotroph from a Biocathode Enrichment.</title>
        <authorList>
            <person name="Eddie B.J."/>
            <person name="Malanoski A.P."/>
            <person name="Wang Z."/>
            <person name="Hall R.J."/>
            <person name="Oh S.D."/>
            <person name="Heiner C."/>
            <person name="Lin B."/>
            <person name="Strycharz-Glaven S.M."/>
        </authorList>
    </citation>
    <scope>NUCLEOTIDE SEQUENCE [LARGE SCALE GENOMIC DNA]</scope>
    <source>
        <strain evidence="1">NRL1</strain>
    </source>
</reference>
<dbReference type="AlphaFoldDB" id="A0A0S2TD45"/>
<sequence length="89" mass="10187">MINSWYKTPDSQTFRVTAADLDEGFIQIQYADGSFEGLDSDIWAKLGAEEIEPNEEWLEQLDEDLNELDFYELGGAPGSEAFDMSEYYD</sequence>
<proteinExistence type="predicted"/>
<dbReference type="Proteomes" id="UP000055136">
    <property type="component" value="Chromosome"/>
</dbReference>
<gene>
    <name evidence="1" type="ORF">Tel_07900</name>
</gene>
<dbReference type="Pfam" id="PF20549">
    <property type="entry name" value="DUF6763"/>
    <property type="match status" value="1"/>
</dbReference>
<keyword evidence="2" id="KW-1185">Reference proteome</keyword>
<evidence type="ECO:0000313" key="1">
    <source>
        <dbReference type="EMBL" id="ALP53084.1"/>
    </source>
</evidence>
<dbReference type="InterPro" id="IPR046651">
    <property type="entry name" value="DUF6763"/>
</dbReference>
<dbReference type="KEGG" id="tee:Tel_07900"/>
<name>A0A0S2TD45_9GAMM</name>
<protein>
    <submittedName>
        <fullName evidence="1">Uncharacterized protein</fullName>
    </submittedName>
</protein>
<dbReference type="EMBL" id="CP013099">
    <property type="protein sequence ID" value="ALP53084.1"/>
    <property type="molecule type" value="Genomic_DNA"/>
</dbReference>
<evidence type="ECO:0000313" key="2">
    <source>
        <dbReference type="Proteomes" id="UP000055136"/>
    </source>
</evidence>